<organism evidence="5 6">
    <name type="scientific">Blastomyces silverae</name>
    <dbReference type="NCBI Taxonomy" id="2060906"/>
    <lineage>
        <taxon>Eukaryota</taxon>
        <taxon>Fungi</taxon>
        <taxon>Dikarya</taxon>
        <taxon>Ascomycota</taxon>
        <taxon>Pezizomycotina</taxon>
        <taxon>Eurotiomycetes</taxon>
        <taxon>Eurotiomycetidae</taxon>
        <taxon>Onygenales</taxon>
        <taxon>Ajellomycetaceae</taxon>
        <taxon>Blastomyces</taxon>
    </lineage>
</organism>
<evidence type="ECO:0008006" key="7">
    <source>
        <dbReference type="Google" id="ProtNLM"/>
    </source>
</evidence>
<evidence type="ECO:0000256" key="3">
    <source>
        <dbReference type="ARBA" id="ARBA00022691"/>
    </source>
</evidence>
<proteinExistence type="predicted"/>
<feature type="compositionally biased region" description="Basic and acidic residues" evidence="4">
    <location>
        <begin position="920"/>
        <end position="936"/>
    </location>
</feature>
<evidence type="ECO:0000256" key="4">
    <source>
        <dbReference type="SAM" id="MobiDB-lite"/>
    </source>
</evidence>
<feature type="compositionally biased region" description="Polar residues" evidence="4">
    <location>
        <begin position="882"/>
        <end position="892"/>
    </location>
</feature>
<dbReference type="PANTHER" id="PTHR46402:SF2">
    <property type="entry name" value="HISTONE-LYSINE N-TRIMETHYLTRANSFERASE SMYD5"/>
    <property type="match status" value="1"/>
</dbReference>
<keyword evidence="3" id="KW-0949">S-adenosyl-L-methionine</keyword>
<dbReference type="EMBL" id="LDEV01003570">
    <property type="protein sequence ID" value="KLJ05663.1"/>
    <property type="molecule type" value="Genomic_DNA"/>
</dbReference>
<evidence type="ECO:0000313" key="6">
    <source>
        <dbReference type="Proteomes" id="UP000053573"/>
    </source>
</evidence>
<dbReference type="SUPFAM" id="SSF82199">
    <property type="entry name" value="SET domain"/>
    <property type="match status" value="1"/>
</dbReference>
<sequence>MAGESSRAEQQQAAGSSVNEDVDPGLPPPYFPDRPDLFNEVEWGNLPTQADAQKAYTLWSAQDSYLREENDRLRMRPEAKDAEHLYAPDTILVRNVYENIFHGNLLPYRTTDEYAQYRCDPQTGAREPWQYSQIFHRNDADREGSPDRPPPRTLIDGYDVLTNRFWTKVRLQAQLRSRNLNPNGLVADLRRRLHDYEQEMFWNRKSLLPREDLSHWGISRRNDFMIRVSAEAELKPLDIYTWAIILSPYNPAYWTSRAYLHYEMGYFDLAIGDAHRAQMLCEVLVEARLRNRQPGLYVRIWDALERHVLQIPATDVNRAGAVKSLRSSEGVNFFIPAIRTVAHHIISLGLFRLHCWRDYEAVEKQFLAQLPEEDRVKREIMERWDRLEPFVVAGKKEEGTNADEYFFESNYGHVTIRDYPYSARDIDRTAEAFTQRITQDFIGNSQVDDPVPKIAVDKDKEGNLGVFATRDIREKEILYVDEPSIRGHLHTVSPPGKVEHRCENCKRNIKAEMIELARQPSAADQQVIGRANCDCSRLSSEPLYWCPPPRVDAGTNDDAATNDDAGTNDEPGPSSSAPAGTGLGQRTSRKRQRSHAEPPDSELPAPPTKKPRSCLEIARSLYHYRACGKDWTWLHDSMRAPERSSSTNERHGTLLSLLLREVFDITLHRRKIDNRPALLAHEIDELLPLFAGKEHACFPFSFSANIRVPFDILMCLGVDIFRDLTFDTWVIQSVLRKLVPNVIPWDHHRRGWPDAAEGPAIKKARGRMEGAPEQLNPTFRTLYLFPGVAMFNHFCRDAHNVAWDWDPAIPNRIILWARRAIEADVELVLPYTNRELSQQHALRLFQSACNCQKCHNANRGDIFGNPDGDNDDDDDDDDDPSSTHTLGGSASARSDRGNDPPPGQDPDNDSTAQEPSTGRKAVDRPENPMRQIKADENYDEPTSLGATEAAGKSAPLSPRQLRPRTKRAGQEVSSRTYRRKG</sequence>
<keyword evidence="1" id="KW-0489">Methyltransferase</keyword>
<feature type="region of interest" description="Disordered" evidence="4">
    <location>
        <begin position="1"/>
        <end position="34"/>
    </location>
</feature>
<evidence type="ECO:0000313" key="5">
    <source>
        <dbReference type="EMBL" id="KLJ05663.1"/>
    </source>
</evidence>
<reference evidence="6" key="1">
    <citation type="journal article" date="2015" name="PLoS Genet.">
        <title>The dynamic genome and transcriptome of the human fungal pathogen Blastomyces and close relative Emmonsia.</title>
        <authorList>
            <person name="Munoz J.F."/>
            <person name="Gauthier G.M."/>
            <person name="Desjardins C.A."/>
            <person name="Gallo J.E."/>
            <person name="Holder J."/>
            <person name="Sullivan T.D."/>
            <person name="Marty A.J."/>
            <person name="Carmen J.C."/>
            <person name="Chen Z."/>
            <person name="Ding L."/>
            <person name="Gujja S."/>
            <person name="Magrini V."/>
            <person name="Misas E."/>
            <person name="Mitreva M."/>
            <person name="Priest M."/>
            <person name="Saif S."/>
            <person name="Whiston E.A."/>
            <person name="Young S."/>
            <person name="Zeng Q."/>
            <person name="Goldman W.E."/>
            <person name="Mardis E.R."/>
            <person name="Taylor J.W."/>
            <person name="McEwen J.G."/>
            <person name="Clay O.K."/>
            <person name="Klein B.S."/>
            <person name="Cuomo C.A."/>
        </authorList>
    </citation>
    <scope>NUCLEOTIDE SEQUENCE [LARGE SCALE GENOMIC DNA]</scope>
    <source>
        <strain evidence="6">UAMH 139</strain>
    </source>
</reference>
<accession>A0A0H1B3J9</accession>
<dbReference type="OrthoDB" id="438641at2759"/>
<dbReference type="STRING" id="2060906.A0A0H1B3J9"/>
<dbReference type="Gene3D" id="2.170.270.10">
    <property type="entry name" value="SET domain"/>
    <property type="match status" value="1"/>
</dbReference>
<feature type="compositionally biased region" description="Polar residues" evidence="4">
    <location>
        <begin position="8"/>
        <end position="19"/>
    </location>
</feature>
<dbReference type="SUPFAM" id="SSF48452">
    <property type="entry name" value="TPR-like"/>
    <property type="match status" value="1"/>
</dbReference>
<dbReference type="AlphaFoldDB" id="A0A0H1B3J9"/>
<dbReference type="Proteomes" id="UP000053573">
    <property type="component" value="Unassembled WGS sequence"/>
</dbReference>
<feature type="compositionally biased region" description="Acidic residues" evidence="4">
    <location>
        <begin position="868"/>
        <end position="880"/>
    </location>
</feature>
<keyword evidence="2" id="KW-0808">Transferase</keyword>
<comment type="caution">
    <text evidence="5">The sequence shown here is derived from an EMBL/GenBank/DDBJ whole genome shotgun (WGS) entry which is preliminary data.</text>
</comment>
<dbReference type="InterPro" id="IPR046341">
    <property type="entry name" value="SET_dom_sf"/>
</dbReference>
<dbReference type="GO" id="GO:0042799">
    <property type="term" value="F:histone H4K20 methyltransferase activity"/>
    <property type="evidence" value="ECO:0007669"/>
    <property type="project" value="TreeGrafter"/>
</dbReference>
<dbReference type="PANTHER" id="PTHR46402">
    <property type="entry name" value="SET AND MYND DOMAIN-CONTAINING PROTEIN 5"/>
    <property type="match status" value="1"/>
</dbReference>
<feature type="compositionally biased region" description="Low complexity" evidence="4">
    <location>
        <begin position="552"/>
        <end position="569"/>
    </location>
</feature>
<keyword evidence="6" id="KW-1185">Reference proteome</keyword>
<feature type="region of interest" description="Disordered" evidence="4">
    <location>
        <begin position="546"/>
        <end position="611"/>
    </location>
</feature>
<evidence type="ECO:0000256" key="2">
    <source>
        <dbReference type="ARBA" id="ARBA00022679"/>
    </source>
</evidence>
<gene>
    <name evidence="5" type="ORF">EMPG_10889</name>
</gene>
<evidence type="ECO:0000256" key="1">
    <source>
        <dbReference type="ARBA" id="ARBA00022603"/>
    </source>
</evidence>
<dbReference type="GO" id="GO:0032259">
    <property type="term" value="P:methylation"/>
    <property type="evidence" value="ECO:0007669"/>
    <property type="project" value="UniProtKB-KW"/>
</dbReference>
<protein>
    <recommendedName>
        <fullName evidence="7">SET domain-containing protein</fullName>
    </recommendedName>
</protein>
<dbReference type="InterPro" id="IPR011990">
    <property type="entry name" value="TPR-like_helical_dom_sf"/>
</dbReference>
<name>A0A0H1B3J9_9EURO</name>
<feature type="region of interest" description="Disordered" evidence="4">
    <location>
        <begin position="857"/>
        <end position="981"/>
    </location>
</feature>
<dbReference type="GO" id="GO:0045814">
    <property type="term" value="P:negative regulation of gene expression, epigenetic"/>
    <property type="evidence" value="ECO:0007669"/>
    <property type="project" value="TreeGrafter"/>
</dbReference>